<keyword evidence="18" id="KW-1185">Reference proteome</keyword>
<evidence type="ECO:0000313" key="16">
    <source>
        <dbReference type="EMBL" id="VDR41598.1"/>
    </source>
</evidence>
<dbReference type="GO" id="GO:0005737">
    <property type="term" value="C:cytoplasm"/>
    <property type="evidence" value="ECO:0007669"/>
    <property type="project" value="UniProtKB-SubCell"/>
</dbReference>
<evidence type="ECO:0000259" key="13">
    <source>
        <dbReference type="SMART" id="SM00836"/>
    </source>
</evidence>
<dbReference type="PROSITE" id="PS00178">
    <property type="entry name" value="AA_TRNA_LIGASE_I"/>
    <property type="match status" value="1"/>
</dbReference>
<dbReference type="EMBL" id="UZVY01000001">
    <property type="protein sequence ID" value="VDR41598.1"/>
    <property type="molecule type" value="Genomic_DNA"/>
</dbReference>
<dbReference type="Proteomes" id="UP001058569">
    <property type="component" value="Chromosome"/>
</dbReference>
<evidence type="ECO:0000256" key="8">
    <source>
        <dbReference type="ARBA" id="ARBA00022917"/>
    </source>
</evidence>
<comment type="subunit">
    <text evidence="3 11">Monomer.</text>
</comment>
<dbReference type="InterPro" id="IPR009080">
    <property type="entry name" value="tRNAsynth_Ia_anticodon-bd"/>
</dbReference>
<comment type="similarity">
    <text evidence="2 11 12">Belongs to the class-I aminoacyl-tRNA synthetase family.</text>
</comment>
<gene>
    <name evidence="16" type="primary">argS_1</name>
    <name evidence="11 15" type="synonym">argS</name>
    <name evidence="16" type="ORF">NCTC10126_00075</name>
    <name evidence="15" type="ORF">NPA07_02170</name>
</gene>
<dbReference type="PANTHER" id="PTHR11956">
    <property type="entry name" value="ARGINYL-TRNA SYNTHETASE"/>
    <property type="match status" value="1"/>
</dbReference>
<dbReference type="Gene3D" id="3.30.1360.70">
    <property type="entry name" value="Arginyl tRNA synthetase N-terminal domain"/>
    <property type="match status" value="1"/>
</dbReference>
<dbReference type="SUPFAM" id="SSF55190">
    <property type="entry name" value="Arginyl-tRNA synthetase (ArgRS), N-terminal 'additional' domain"/>
    <property type="match status" value="1"/>
</dbReference>
<evidence type="ECO:0000256" key="5">
    <source>
        <dbReference type="ARBA" id="ARBA00022598"/>
    </source>
</evidence>
<evidence type="ECO:0000256" key="6">
    <source>
        <dbReference type="ARBA" id="ARBA00022741"/>
    </source>
</evidence>
<feature type="domain" description="Arginyl tRNA synthetase N-terminal" evidence="14">
    <location>
        <begin position="4"/>
        <end position="84"/>
    </location>
</feature>
<evidence type="ECO:0000256" key="1">
    <source>
        <dbReference type="ARBA" id="ARBA00004496"/>
    </source>
</evidence>
<dbReference type="InterPro" id="IPR001278">
    <property type="entry name" value="Arg-tRNA-ligase"/>
</dbReference>
<evidence type="ECO:0000256" key="11">
    <source>
        <dbReference type="HAMAP-Rule" id="MF_00123"/>
    </source>
</evidence>
<dbReference type="InterPro" id="IPR008909">
    <property type="entry name" value="DALR_anticod-bd"/>
</dbReference>
<evidence type="ECO:0000256" key="3">
    <source>
        <dbReference type="ARBA" id="ARBA00011245"/>
    </source>
</evidence>
<dbReference type="Proteomes" id="UP000280036">
    <property type="component" value="Unassembled WGS sequence"/>
</dbReference>
<dbReference type="RefSeq" id="WP_126117890.1">
    <property type="nucleotide sequence ID" value="NZ_CP101806.1"/>
</dbReference>
<keyword evidence="8 11" id="KW-0648">Protein biosynthesis</keyword>
<evidence type="ECO:0000259" key="14">
    <source>
        <dbReference type="SMART" id="SM01016"/>
    </source>
</evidence>
<dbReference type="InterPro" id="IPR014729">
    <property type="entry name" value="Rossmann-like_a/b/a_fold"/>
</dbReference>
<evidence type="ECO:0000313" key="15">
    <source>
        <dbReference type="EMBL" id="UUD35656.1"/>
    </source>
</evidence>
<evidence type="ECO:0000256" key="2">
    <source>
        <dbReference type="ARBA" id="ARBA00005594"/>
    </source>
</evidence>
<evidence type="ECO:0000256" key="9">
    <source>
        <dbReference type="ARBA" id="ARBA00023146"/>
    </source>
</evidence>
<dbReference type="PRINTS" id="PR01038">
    <property type="entry name" value="TRNASYNTHARG"/>
</dbReference>
<dbReference type="Pfam" id="PF00750">
    <property type="entry name" value="tRNA-synt_1d"/>
    <property type="match status" value="1"/>
</dbReference>
<keyword evidence="4 11" id="KW-0963">Cytoplasm</keyword>
<name>A0A3P8KLI9_9BACT</name>
<dbReference type="HAMAP" id="MF_00123">
    <property type="entry name" value="Arg_tRNA_synth"/>
    <property type="match status" value="1"/>
</dbReference>
<evidence type="ECO:0000256" key="4">
    <source>
        <dbReference type="ARBA" id="ARBA00022490"/>
    </source>
</evidence>
<dbReference type="CDD" id="cd00671">
    <property type="entry name" value="ArgRS_core"/>
    <property type="match status" value="1"/>
</dbReference>
<evidence type="ECO:0000256" key="12">
    <source>
        <dbReference type="RuleBase" id="RU363038"/>
    </source>
</evidence>
<keyword evidence="7 11" id="KW-0067">ATP-binding</keyword>
<evidence type="ECO:0000256" key="10">
    <source>
        <dbReference type="ARBA" id="ARBA00049339"/>
    </source>
</evidence>
<dbReference type="SUPFAM" id="SSF47323">
    <property type="entry name" value="Anticodon-binding domain of a subclass of class I aminoacyl-tRNA synthetases"/>
    <property type="match status" value="1"/>
</dbReference>
<evidence type="ECO:0000313" key="17">
    <source>
        <dbReference type="Proteomes" id="UP000280036"/>
    </source>
</evidence>
<dbReference type="AlphaFoldDB" id="A0A3P8KLI9"/>
<dbReference type="InterPro" id="IPR001412">
    <property type="entry name" value="aa-tRNA-synth_I_CS"/>
</dbReference>
<organism evidence="16 17">
    <name type="scientific">Mycoplasmopsis caviae</name>
    <dbReference type="NCBI Taxonomy" id="55603"/>
    <lineage>
        <taxon>Bacteria</taxon>
        <taxon>Bacillati</taxon>
        <taxon>Mycoplasmatota</taxon>
        <taxon>Mycoplasmoidales</taxon>
        <taxon>Metamycoplasmataceae</taxon>
        <taxon>Mycoplasmopsis</taxon>
    </lineage>
</organism>
<dbReference type="InterPro" id="IPR035684">
    <property type="entry name" value="ArgRS_core"/>
</dbReference>
<accession>A0A3P8KLI9</accession>
<dbReference type="InterPro" id="IPR005148">
    <property type="entry name" value="Arg-tRNA-synth_N"/>
</dbReference>
<dbReference type="Pfam" id="PF03485">
    <property type="entry name" value="Arg_tRNA_synt_N"/>
    <property type="match status" value="1"/>
</dbReference>
<evidence type="ECO:0000256" key="7">
    <source>
        <dbReference type="ARBA" id="ARBA00022840"/>
    </source>
</evidence>
<dbReference type="GO" id="GO:0006420">
    <property type="term" value="P:arginyl-tRNA aminoacylation"/>
    <property type="evidence" value="ECO:0007669"/>
    <property type="project" value="UniProtKB-UniRule"/>
</dbReference>
<dbReference type="PANTHER" id="PTHR11956:SF5">
    <property type="entry name" value="ARGININE--TRNA LIGASE, CYTOPLASMIC"/>
    <property type="match status" value="1"/>
</dbReference>
<dbReference type="SMART" id="SM00836">
    <property type="entry name" value="DALR_1"/>
    <property type="match status" value="1"/>
</dbReference>
<dbReference type="Pfam" id="PF05746">
    <property type="entry name" value="DALR_1"/>
    <property type="match status" value="1"/>
</dbReference>
<sequence length="541" mass="61719">MSKNEIKEKILVCLDKILKELNIERKAMLIDAKNFGDFSTNIAMGNKGYDPIELANTIVSKLNFDELYLEKVDVVKPGFINFALKKEIYIQTINDILKAKKNYGKGNNKGRVNVEYVSANPTGFLHIGHARNAALGSTIANILEFSGYEILREYYINDAGNQINVLGKSTFARYMQIWDKKYPMPEDCYGGQDIVWAAKQIYKEYGDKFKSEKLSKAQFEKFKYLAVDLFLKAIASDLGKFGCKFDTWFSEKSLYANDKKVIKETIATKLKDVTYEKDGALWLRTTDFDDDKDRVIIKSDGDYTYLTPDIVYHNSKFVRTGKDSTIIDIFGADHLSYKKRMECAMMTFGYKLENLKIICMQLVRLVKDGQEYKMSKRRGTSFWLRDFVKLVGKDSARFHLLDRTANTKIDFDLNIATTKSNDNAVFLIQYANARIHSLLQKTKLDVKKIVASDYKNESELKLISLLLEFPEVILKSAEKLATNMVTQYLISLAKEFNSWYSNGPKIIGAENEESLLALIKAVSITIENGLRVLGISAPKSM</sequence>
<keyword evidence="9 11" id="KW-0030">Aminoacyl-tRNA synthetase</keyword>
<comment type="subcellular location">
    <subcellularLocation>
        <location evidence="1 11">Cytoplasm</location>
    </subcellularLocation>
</comment>
<feature type="domain" description="DALR anticodon binding" evidence="13">
    <location>
        <begin position="428"/>
        <end position="541"/>
    </location>
</feature>
<keyword evidence="6 11" id="KW-0547">Nucleotide-binding</keyword>
<proteinExistence type="inferred from homology"/>
<comment type="catalytic activity">
    <reaction evidence="10 11">
        <text>tRNA(Arg) + L-arginine + ATP = L-arginyl-tRNA(Arg) + AMP + diphosphate</text>
        <dbReference type="Rhea" id="RHEA:20301"/>
        <dbReference type="Rhea" id="RHEA-COMP:9658"/>
        <dbReference type="Rhea" id="RHEA-COMP:9673"/>
        <dbReference type="ChEBI" id="CHEBI:30616"/>
        <dbReference type="ChEBI" id="CHEBI:32682"/>
        <dbReference type="ChEBI" id="CHEBI:33019"/>
        <dbReference type="ChEBI" id="CHEBI:78442"/>
        <dbReference type="ChEBI" id="CHEBI:78513"/>
        <dbReference type="ChEBI" id="CHEBI:456215"/>
        <dbReference type="EC" id="6.1.1.19"/>
    </reaction>
</comment>
<dbReference type="InterPro" id="IPR036695">
    <property type="entry name" value="Arg-tRNA-synth_N_sf"/>
</dbReference>
<dbReference type="GO" id="GO:0005524">
    <property type="term" value="F:ATP binding"/>
    <property type="evidence" value="ECO:0007669"/>
    <property type="project" value="UniProtKB-UniRule"/>
</dbReference>
<dbReference type="SMART" id="SM01016">
    <property type="entry name" value="Arg_tRNA_synt_N"/>
    <property type="match status" value="1"/>
</dbReference>
<keyword evidence="5 11" id="KW-0436">Ligase</keyword>
<protein>
    <recommendedName>
        <fullName evidence="11">Arginine--tRNA ligase</fullName>
        <ecNumber evidence="11">6.1.1.19</ecNumber>
    </recommendedName>
    <alternativeName>
        <fullName evidence="11">Arginyl-tRNA synthetase</fullName>
        <shortName evidence="11">ArgRS</shortName>
    </alternativeName>
</protein>
<dbReference type="SUPFAM" id="SSF52374">
    <property type="entry name" value="Nucleotidylyl transferase"/>
    <property type="match status" value="1"/>
</dbReference>
<dbReference type="Gene3D" id="1.10.730.10">
    <property type="entry name" value="Isoleucyl-tRNA Synthetase, Domain 1"/>
    <property type="match status" value="1"/>
</dbReference>
<dbReference type="GO" id="GO:0004814">
    <property type="term" value="F:arginine-tRNA ligase activity"/>
    <property type="evidence" value="ECO:0007669"/>
    <property type="project" value="UniProtKB-UniRule"/>
</dbReference>
<dbReference type="FunFam" id="3.40.50.620:FF:000062">
    <property type="entry name" value="Arginine--tRNA ligase"/>
    <property type="match status" value="1"/>
</dbReference>
<feature type="short sequence motif" description="'HIGH' region" evidence="11">
    <location>
        <begin position="119"/>
        <end position="129"/>
    </location>
</feature>
<reference evidence="16 17" key="1">
    <citation type="submission" date="2018-12" db="EMBL/GenBank/DDBJ databases">
        <authorList>
            <consortium name="Pathogen Informatics"/>
        </authorList>
    </citation>
    <scope>NUCLEOTIDE SEQUENCE [LARGE SCALE GENOMIC DNA]</scope>
    <source>
        <strain evidence="16 17">NCTC10126</strain>
    </source>
</reference>
<dbReference type="EC" id="6.1.1.19" evidence="11"/>
<dbReference type="NCBIfam" id="TIGR00456">
    <property type="entry name" value="argS"/>
    <property type="match status" value="1"/>
</dbReference>
<dbReference type="Gene3D" id="3.40.50.620">
    <property type="entry name" value="HUPs"/>
    <property type="match status" value="1"/>
</dbReference>
<dbReference type="OrthoDB" id="9805987at2"/>
<evidence type="ECO:0000313" key="18">
    <source>
        <dbReference type="Proteomes" id="UP001058569"/>
    </source>
</evidence>
<reference evidence="15" key="2">
    <citation type="submission" date="2022-07" db="EMBL/GenBank/DDBJ databases">
        <title>Complete genome of Mycoplasma caviae type strain G122.</title>
        <authorList>
            <person name="Spergser J."/>
        </authorList>
    </citation>
    <scope>NUCLEOTIDE SEQUENCE</scope>
    <source>
        <strain evidence="15">G122</strain>
    </source>
</reference>
<dbReference type="EMBL" id="CP101806">
    <property type="protein sequence ID" value="UUD35656.1"/>
    <property type="molecule type" value="Genomic_DNA"/>
</dbReference>